<dbReference type="Pfam" id="PF06089">
    <property type="entry name" value="Asparaginase_II"/>
    <property type="match status" value="1"/>
</dbReference>
<name>A0A3D9HI61_9PROT</name>
<dbReference type="InterPro" id="IPR010349">
    <property type="entry name" value="Asparaginase_II"/>
</dbReference>
<dbReference type="PANTHER" id="PTHR42110:SF1">
    <property type="entry name" value="L-ASPARAGINASE, PUTATIVE (AFU_ORTHOLOGUE AFUA_3G11890)-RELATED"/>
    <property type="match status" value="1"/>
</dbReference>
<proteinExistence type="predicted"/>
<dbReference type="Proteomes" id="UP000256845">
    <property type="component" value="Unassembled WGS sequence"/>
</dbReference>
<dbReference type="EMBL" id="QRDW01000006">
    <property type="protein sequence ID" value="RED49124.1"/>
    <property type="molecule type" value="Genomic_DNA"/>
</dbReference>
<evidence type="ECO:0000256" key="1">
    <source>
        <dbReference type="SAM" id="MobiDB-lite"/>
    </source>
</evidence>
<sequence length="359" mass="38434">MKRLKAVRKSGDHENPKINMDFSGAEPVTVEVTRGAIVESRHRGSVAVVDVQGQVQLAAGDITRPVYPRSAIKAFQALPLVETGAAEEFGFTPAEISLCCASHGGEAGHVKTVEAMLEKIGLGEEDLECGVHWPTHEESAFALAAAGQMPGQRHNNCSGKHAGMLALARKLGADTKGYTDITHPVQQRILGTMEAMCGVHLAEAPRERDGCSVPTWAIPLENAAYGFARFGAPDDLPEIRAQACRQIAAAVAEEPFMVAGSGRWCTDVMTVLGQRAFVKYGAEGVYCASLPEYGLGVAMKCEDGAKRGVEVMLAAVLRHIGVIEDKDLQQMAALKSVPLVNRRNFKVGEIRPAEGFLSF</sequence>
<comment type="caution">
    <text evidence="2">The sequence shown here is derived from an EMBL/GenBank/DDBJ whole genome shotgun (WGS) entry which is preliminary data.</text>
</comment>
<dbReference type="AlphaFoldDB" id="A0A3D9HI61"/>
<accession>A0A3D9HI61</accession>
<evidence type="ECO:0000313" key="2">
    <source>
        <dbReference type="EMBL" id="RED49124.1"/>
    </source>
</evidence>
<reference evidence="2 3" key="1">
    <citation type="submission" date="2018-07" db="EMBL/GenBank/DDBJ databases">
        <title>Genomic Encyclopedia of Type Strains, Phase III (KMG-III): the genomes of soil and plant-associated and newly described type strains.</title>
        <authorList>
            <person name="Whitman W."/>
        </authorList>
    </citation>
    <scope>NUCLEOTIDE SEQUENCE [LARGE SCALE GENOMIC DNA]</scope>
    <source>
        <strain evidence="2 3">CECT 8488</strain>
    </source>
</reference>
<keyword evidence="3" id="KW-1185">Reference proteome</keyword>
<evidence type="ECO:0000313" key="3">
    <source>
        <dbReference type="Proteomes" id="UP000256845"/>
    </source>
</evidence>
<gene>
    <name evidence="2" type="ORF">DFP90_106101</name>
</gene>
<protein>
    <submittedName>
        <fullName evidence="2">Asparaginase</fullName>
    </submittedName>
</protein>
<organism evidence="2 3">
    <name type="scientific">Aestuariispira insulae</name>
    <dbReference type="NCBI Taxonomy" id="1461337"/>
    <lineage>
        <taxon>Bacteria</taxon>
        <taxon>Pseudomonadati</taxon>
        <taxon>Pseudomonadota</taxon>
        <taxon>Alphaproteobacteria</taxon>
        <taxon>Rhodospirillales</taxon>
        <taxon>Kiloniellaceae</taxon>
        <taxon>Aestuariispira</taxon>
    </lineage>
</organism>
<feature type="region of interest" description="Disordered" evidence="1">
    <location>
        <begin position="1"/>
        <end position="20"/>
    </location>
</feature>
<dbReference type="PANTHER" id="PTHR42110">
    <property type="entry name" value="L-ASPARAGINASE, PUTATIVE (AFU_ORTHOLOGUE AFUA_3G11890)-RELATED"/>
    <property type="match status" value="1"/>
</dbReference>